<dbReference type="OrthoDB" id="764172at2759"/>
<sequence length="351" mass="34590">MSTTRRVFAHLFFLLLLVSTAPAVRTTPDAAATTTTTTLQASCSKTLFPKVCLQALKDNPECASATPRRLAELSVYVTAEVGMTVAAFAHHELNGITDNALYKCLDTCSEDIEEAVAHLSALTRELTDAKFLELKSWLSSTLGGTSTCEDACKDAPVSDVKNVCVTKSFEFEKLLRVTLDLITEASGSMSAAEVALPPESVASSPAYGAAAPFGGYGSSAGEPAASPDTPPAYGAAADASAPAAYGAAAPPLVSSSATAEAPAAGDSSEGPASSAASSGPAAAADSPAAYGAAADAPSSGGSASAPAPSGSPAADAPSSGADAPSGGETDAPAPDDGASGDDGSDDSDDKA</sequence>
<dbReference type="SMART" id="SM00856">
    <property type="entry name" value="PMEI"/>
    <property type="match status" value="1"/>
</dbReference>
<protein>
    <recommendedName>
        <fullName evidence="4">Pectinesterase inhibitor domain-containing protein</fullName>
    </recommendedName>
</protein>
<dbReference type="PANTHER" id="PTHR31080:SF21">
    <property type="entry name" value="OS07G0247000 PROTEIN"/>
    <property type="match status" value="1"/>
</dbReference>
<feature type="compositionally biased region" description="Acidic residues" evidence="2">
    <location>
        <begin position="338"/>
        <end position="351"/>
    </location>
</feature>
<dbReference type="AlphaFoldDB" id="A0A835F8P5"/>
<dbReference type="InterPro" id="IPR051955">
    <property type="entry name" value="PME_Inhibitor"/>
</dbReference>
<feature type="region of interest" description="Disordered" evidence="2">
    <location>
        <begin position="258"/>
        <end position="351"/>
    </location>
</feature>
<feature type="domain" description="Pectinesterase inhibitor" evidence="4">
    <location>
        <begin position="34"/>
        <end position="181"/>
    </location>
</feature>
<keyword evidence="1 3" id="KW-0732">Signal</keyword>
<evidence type="ECO:0000256" key="3">
    <source>
        <dbReference type="SAM" id="SignalP"/>
    </source>
</evidence>
<evidence type="ECO:0000256" key="2">
    <source>
        <dbReference type="SAM" id="MobiDB-lite"/>
    </source>
</evidence>
<feature type="compositionally biased region" description="Low complexity" evidence="2">
    <location>
        <begin position="261"/>
        <end position="337"/>
    </location>
</feature>
<reference evidence="5" key="1">
    <citation type="submission" date="2020-07" db="EMBL/GenBank/DDBJ databases">
        <title>Genome sequence and genetic diversity analysis of an under-domesticated orphan crop, white fonio (Digitaria exilis).</title>
        <authorList>
            <person name="Bennetzen J.L."/>
            <person name="Chen S."/>
            <person name="Ma X."/>
            <person name="Wang X."/>
            <person name="Yssel A.E.J."/>
            <person name="Chaluvadi S.R."/>
            <person name="Johnson M."/>
            <person name="Gangashetty P."/>
            <person name="Hamidou F."/>
            <person name="Sanogo M.D."/>
            <person name="Zwaenepoel A."/>
            <person name="Wallace J."/>
            <person name="Van De Peer Y."/>
            <person name="Van Deynze A."/>
        </authorList>
    </citation>
    <scope>NUCLEOTIDE SEQUENCE</scope>
    <source>
        <tissue evidence="5">Leaves</tissue>
    </source>
</reference>
<dbReference type="CDD" id="cd15801">
    <property type="entry name" value="PMEI-like_1"/>
    <property type="match status" value="1"/>
</dbReference>
<dbReference type="Proteomes" id="UP000636709">
    <property type="component" value="Unassembled WGS sequence"/>
</dbReference>
<evidence type="ECO:0000259" key="4">
    <source>
        <dbReference type="SMART" id="SM00856"/>
    </source>
</evidence>
<dbReference type="Gene3D" id="1.20.140.40">
    <property type="entry name" value="Invertase/pectin methylesterase inhibitor family protein"/>
    <property type="match status" value="1"/>
</dbReference>
<gene>
    <name evidence="5" type="ORF">HU200_015696</name>
</gene>
<dbReference type="FunFam" id="1.20.140.40:FF:000007">
    <property type="entry name" value="Pectinesterase inhibitor"/>
    <property type="match status" value="1"/>
</dbReference>
<feature type="chain" id="PRO_5032569521" description="Pectinesterase inhibitor domain-containing protein" evidence="3">
    <location>
        <begin position="24"/>
        <end position="351"/>
    </location>
</feature>
<accession>A0A835F8P5</accession>
<dbReference type="Pfam" id="PF04043">
    <property type="entry name" value="PMEI"/>
    <property type="match status" value="1"/>
</dbReference>
<keyword evidence="6" id="KW-1185">Reference proteome</keyword>
<evidence type="ECO:0000256" key="1">
    <source>
        <dbReference type="ARBA" id="ARBA00022729"/>
    </source>
</evidence>
<organism evidence="5 6">
    <name type="scientific">Digitaria exilis</name>
    <dbReference type="NCBI Taxonomy" id="1010633"/>
    <lineage>
        <taxon>Eukaryota</taxon>
        <taxon>Viridiplantae</taxon>
        <taxon>Streptophyta</taxon>
        <taxon>Embryophyta</taxon>
        <taxon>Tracheophyta</taxon>
        <taxon>Spermatophyta</taxon>
        <taxon>Magnoliopsida</taxon>
        <taxon>Liliopsida</taxon>
        <taxon>Poales</taxon>
        <taxon>Poaceae</taxon>
        <taxon>PACMAD clade</taxon>
        <taxon>Panicoideae</taxon>
        <taxon>Panicodae</taxon>
        <taxon>Paniceae</taxon>
        <taxon>Anthephorinae</taxon>
        <taxon>Digitaria</taxon>
    </lineage>
</organism>
<feature type="signal peptide" evidence="3">
    <location>
        <begin position="1"/>
        <end position="23"/>
    </location>
</feature>
<proteinExistence type="predicted"/>
<evidence type="ECO:0000313" key="6">
    <source>
        <dbReference type="Proteomes" id="UP000636709"/>
    </source>
</evidence>
<dbReference type="NCBIfam" id="TIGR01614">
    <property type="entry name" value="PME_inhib"/>
    <property type="match status" value="1"/>
</dbReference>
<dbReference type="PANTHER" id="PTHR31080">
    <property type="entry name" value="PECTINESTERASE INHIBITOR-LIKE"/>
    <property type="match status" value="1"/>
</dbReference>
<dbReference type="EMBL" id="JACEFO010001605">
    <property type="protein sequence ID" value="KAF8731762.1"/>
    <property type="molecule type" value="Genomic_DNA"/>
</dbReference>
<name>A0A835F8P5_9POAL</name>
<comment type="caution">
    <text evidence="5">The sequence shown here is derived from an EMBL/GenBank/DDBJ whole genome shotgun (WGS) entry which is preliminary data.</text>
</comment>
<dbReference type="SUPFAM" id="SSF101148">
    <property type="entry name" value="Plant invertase/pectin methylesterase inhibitor"/>
    <property type="match status" value="1"/>
</dbReference>
<evidence type="ECO:0000313" key="5">
    <source>
        <dbReference type="EMBL" id="KAF8731762.1"/>
    </source>
</evidence>
<dbReference type="InterPro" id="IPR035513">
    <property type="entry name" value="Invertase/methylesterase_inhib"/>
</dbReference>
<dbReference type="InterPro" id="IPR006501">
    <property type="entry name" value="Pectinesterase_inhib_dom"/>
</dbReference>
<dbReference type="GO" id="GO:0004857">
    <property type="term" value="F:enzyme inhibitor activity"/>
    <property type="evidence" value="ECO:0007669"/>
    <property type="project" value="InterPro"/>
</dbReference>